<proteinExistence type="predicted"/>
<protein>
    <submittedName>
        <fullName evidence="1">Uncharacterized protein</fullName>
    </submittedName>
</protein>
<evidence type="ECO:0000313" key="2">
    <source>
        <dbReference type="Proteomes" id="UP000178606"/>
    </source>
</evidence>
<comment type="caution">
    <text evidence="1">The sequence shown here is derived from an EMBL/GenBank/DDBJ whole genome shotgun (WGS) entry which is preliminary data.</text>
</comment>
<name>A0A1F6CSU5_HANXR</name>
<reference evidence="1 2" key="1">
    <citation type="journal article" date="2016" name="Nat. Commun.">
        <title>Thousands of microbial genomes shed light on interconnected biogeochemical processes in an aquifer system.</title>
        <authorList>
            <person name="Anantharaman K."/>
            <person name="Brown C.T."/>
            <person name="Hug L.A."/>
            <person name="Sharon I."/>
            <person name="Castelle C.J."/>
            <person name="Probst A.J."/>
            <person name="Thomas B.C."/>
            <person name="Singh A."/>
            <person name="Wilkins M.J."/>
            <person name="Karaoz U."/>
            <person name="Brodie E.L."/>
            <person name="Williams K.H."/>
            <person name="Hubbard S.S."/>
            <person name="Banfield J.F."/>
        </authorList>
    </citation>
    <scope>NUCLEOTIDE SEQUENCE [LARGE SCALE GENOMIC DNA]</scope>
    <source>
        <strain evidence="2">RIFCSPLOWO2_12_FULL_64_10</strain>
    </source>
</reference>
<evidence type="ECO:0000313" key="1">
    <source>
        <dbReference type="EMBL" id="OGG52081.1"/>
    </source>
</evidence>
<organism evidence="1 2">
    <name type="scientific">Handelsmanbacteria sp. (strain RIFCSPLOWO2_12_FULL_64_10)</name>
    <dbReference type="NCBI Taxonomy" id="1817868"/>
    <lineage>
        <taxon>Bacteria</taxon>
        <taxon>Candidatus Handelsmaniibacteriota</taxon>
    </lineage>
</organism>
<gene>
    <name evidence="1" type="ORF">A3F84_25870</name>
</gene>
<accession>A0A1F6CSU5</accession>
<dbReference type="AlphaFoldDB" id="A0A1F6CSU5"/>
<dbReference type="Proteomes" id="UP000178606">
    <property type="component" value="Unassembled WGS sequence"/>
</dbReference>
<dbReference type="EMBL" id="MFKF01000158">
    <property type="protein sequence ID" value="OGG52081.1"/>
    <property type="molecule type" value="Genomic_DNA"/>
</dbReference>
<sequence>MCQPCYYPDEGHLLHDLVVVIQPGLDGSEFGLRLNTLLFSNLAPTASFLLINASIGDEAVLASRDCGCGFEGMGWTRHIHSIRSFEKLTAAGMTFVDSHVVRVLEEVLPGRFGGGPISFQLVEEEAENGRGALSLVAHPDAGPLDETEVINTFLDAPGAPSTTDALMSDLWRQGGVVRVERRAPLTSQSGKIGHLVPAGHGRAPSTE</sequence>